<dbReference type="GO" id="GO:0005737">
    <property type="term" value="C:cytoplasm"/>
    <property type="evidence" value="ECO:0007669"/>
    <property type="project" value="InterPro"/>
</dbReference>
<evidence type="ECO:0000256" key="4">
    <source>
        <dbReference type="ARBA" id="ARBA00022927"/>
    </source>
</evidence>
<evidence type="ECO:0000256" key="2">
    <source>
        <dbReference type="ARBA" id="ARBA00022448"/>
    </source>
</evidence>
<reference evidence="9" key="1">
    <citation type="submission" date="2018-11" db="EMBL/GenBank/DDBJ databases">
        <title>Venom-gland transcriptomics and venom proteomics of the Florida green centipede (Hemiscolopendra marginata) reveal sex-based variation in a centipede venom.</title>
        <authorList>
            <person name="Nystrom G.S."/>
            <person name="Ward M.J."/>
            <person name="Ellsworth S.A."/>
            <person name="Rokyta D.R."/>
        </authorList>
    </citation>
    <scope>NUCLEOTIDE SEQUENCE</scope>
    <source>
        <tissue evidence="9">Venom gland</tissue>
    </source>
</reference>
<evidence type="ECO:0000313" key="9">
    <source>
        <dbReference type="EMBL" id="MUP40842.1"/>
    </source>
</evidence>
<dbReference type="Gene3D" id="1.20.5.690">
    <property type="entry name" value="Importin-alpha, importin-beta-binding domain"/>
    <property type="match status" value="1"/>
</dbReference>
<evidence type="ECO:0000256" key="6">
    <source>
        <dbReference type="PROSITE-ProRule" id="PRU00259"/>
    </source>
</evidence>
<dbReference type="PROSITE" id="PS50176">
    <property type="entry name" value="ARM_REPEAT"/>
    <property type="match status" value="3"/>
</dbReference>
<dbReference type="SUPFAM" id="SSF48371">
    <property type="entry name" value="ARM repeat"/>
    <property type="match status" value="1"/>
</dbReference>
<keyword evidence="4 5" id="KW-0653">Protein transport</keyword>
<evidence type="ECO:0000256" key="1">
    <source>
        <dbReference type="ARBA" id="ARBA00010394"/>
    </source>
</evidence>
<dbReference type="EMBL" id="GHBY01000665">
    <property type="protein sequence ID" value="MUP40842.1"/>
    <property type="molecule type" value="Transcribed_RNA"/>
</dbReference>
<proteinExistence type="inferred from homology"/>
<dbReference type="Pfam" id="PF00514">
    <property type="entry name" value="Arm"/>
    <property type="match status" value="7"/>
</dbReference>
<accession>A0A646QGB7</accession>
<comment type="similarity">
    <text evidence="1 5">Belongs to the importin alpha family.</text>
</comment>
<dbReference type="AlphaFoldDB" id="A0A646QGB7"/>
<dbReference type="GO" id="GO:0006607">
    <property type="term" value="P:NLS-bearing protein import into nucleus"/>
    <property type="evidence" value="ECO:0007669"/>
    <property type="project" value="UniProtKB-ARBA"/>
</dbReference>
<name>A0A646QGB7_9MYRI</name>
<dbReference type="Pfam" id="PF01749">
    <property type="entry name" value="IBB"/>
    <property type="match status" value="1"/>
</dbReference>
<evidence type="ECO:0000256" key="3">
    <source>
        <dbReference type="ARBA" id="ARBA00022737"/>
    </source>
</evidence>
<feature type="repeat" description="ARM" evidence="6">
    <location>
        <begin position="110"/>
        <end position="153"/>
    </location>
</feature>
<feature type="repeat" description="ARM" evidence="6">
    <location>
        <begin position="322"/>
        <end position="350"/>
    </location>
</feature>
<dbReference type="PIRSF" id="PIRSF005673">
    <property type="entry name" value="Importin_alpha"/>
    <property type="match status" value="1"/>
</dbReference>
<feature type="compositionally biased region" description="Basic and acidic residues" evidence="7">
    <location>
        <begin position="15"/>
        <end position="49"/>
    </location>
</feature>
<keyword evidence="3" id="KW-0677">Repeat</keyword>
<evidence type="ECO:0000256" key="7">
    <source>
        <dbReference type="SAM" id="MobiDB-lite"/>
    </source>
</evidence>
<dbReference type="InterPro" id="IPR011989">
    <property type="entry name" value="ARM-like"/>
</dbReference>
<dbReference type="InterPro" id="IPR000225">
    <property type="entry name" value="Armadillo"/>
</dbReference>
<dbReference type="Gene3D" id="1.25.10.10">
    <property type="entry name" value="Leucine-rich Repeat Variant"/>
    <property type="match status" value="1"/>
</dbReference>
<evidence type="ECO:0000259" key="8">
    <source>
        <dbReference type="PROSITE" id="PS51214"/>
    </source>
</evidence>
<dbReference type="FunFam" id="1.25.10.10:FF:000009">
    <property type="entry name" value="Importin subunit alpha"/>
    <property type="match status" value="1"/>
</dbReference>
<keyword evidence="2 5" id="KW-0813">Transport</keyword>
<dbReference type="InterPro" id="IPR016024">
    <property type="entry name" value="ARM-type_fold"/>
</dbReference>
<feature type="domain" description="IBB" evidence="8">
    <location>
        <begin position="1"/>
        <end position="55"/>
    </location>
</feature>
<dbReference type="GO" id="GO:0005634">
    <property type="term" value="C:nucleus"/>
    <property type="evidence" value="ECO:0007669"/>
    <property type="project" value="UniProtKB-ARBA"/>
</dbReference>
<evidence type="ECO:0000256" key="5">
    <source>
        <dbReference type="PIRNR" id="PIRNR005673"/>
    </source>
</evidence>
<dbReference type="Pfam" id="PF16186">
    <property type="entry name" value="Arm_3"/>
    <property type="match status" value="1"/>
</dbReference>
<dbReference type="InterPro" id="IPR024931">
    <property type="entry name" value="Importin_alpha"/>
</dbReference>
<dbReference type="PANTHER" id="PTHR23316">
    <property type="entry name" value="IMPORTIN ALPHA"/>
    <property type="match status" value="1"/>
</dbReference>
<dbReference type="SMART" id="SM00185">
    <property type="entry name" value="ARM"/>
    <property type="match status" value="8"/>
</dbReference>
<dbReference type="GO" id="GO:0061608">
    <property type="term" value="F:nuclear import signal receptor activity"/>
    <property type="evidence" value="ECO:0007669"/>
    <property type="project" value="InterPro"/>
</dbReference>
<feature type="region of interest" description="Disordered" evidence="7">
    <location>
        <begin position="1"/>
        <end position="61"/>
    </location>
</feature>
<dbReference type="InterPro" id="IPR002652">
    <property type="entry name" value="Importin-a_IBB"/>
</dbReference>
<feature type="repeat" description="ARM" evidence="6">
    <location>
        <begin position="153"/>
        <end position="181"/>
    </location>
</feature>
<dbReference type="InterPro" id="IPR032413">
    <property type="entry name" value="Arm_3"/>
</dbReference>
<dbReference type="InterPro" id="IPR036975">
    <property type="entry name" value="Importin-a_IBB_sf"/>
</dbReference>
<organism evidence="9">
    <name type="scientific">Hemiscolopendra marginata</name>
    <dbReference type="NCBI Taxonomy" id="943146"/>
    <lineage>
        <taxon>Eukaryota</taxon>
        <taxon>Metazoa</taxon>
        <taxon>Ecdysozoa</taxon>
        <taxon>Arthropoda</taxon>
        <taxon>Myriapoda</taxon>
        <taxon>Chilopoda</taxon>
        <taxon>Pleurostigmophora</taxon>
        <taxon>Scolopendromorpha</taxon>
        <taxon>Scolopendridae</taxon>
        <taxon>Hemiscolopendra</taxon>
    </lineage>
</organism>
<protein>
    <recommendedName>
        <fullName evidence="5">Importin subunit alpha</fullName>
    </recommendedName>
</protein>
<dbReference type="PROSITE" id="PS51214">
    <property type="entry name" value="IBB"/>
    <property type="match status" value="1"/>
</dbReference>
<sequence>MPSQENGRLKNFKNKGRDQNEMRRRRNEVNVELRKQKKDDQLQKRRNIDTDDECTSPLQEKNMAIAMTIPEIVRGINSSEEQIQLQATQQARKILSRERSPPIDSMIEAGIVPRLVAFLHYNDRPVLQFEAAWALTNIASGSSEQTQTVVNAGAVPAFIQLLSSPCDNVCEQAVWALGNIAGDGTPLRDFVIRSGIIEPILQLVKPEASTGYLRNVSWTISNLCRNKKPSPPFEAIKQCLPTLMKLLHHSDTEVLSDTCWALSYLTDGTNEKIEAVIKEGMVPLLVTLLDHKEVSVVIPALRTVGNIVTGSDQQTQKVVACGALPFLGKLLSHPKPNLQKEAAWALSNIAAGTTEQIQAIIDSNLLSQIILSLEKCEFKVQKEVAWVVTNLSSGGTIQQVVTMVSLGVLPPYCNMLTCKDPKTVLVVLDGLHNILQAAEKISETERVCLLIEECGGVDRIEQLQTHSNDKIYNSAYSLIEKYFSREDEDDENLQPAQIGQNYEFNPMPMPEGGFSL</sequence>